<feature type="transmembrane region" description="Helical" evidence="1">
    <location>
        <begin position="20"/>
        <end position="43"/>
    </location>
</feature>
<comment type="caution">
    <text evidence="2">The sequence shown here is derived from an EMBL/GenBank/DDBJ whole genome shotgun (WGS) entry which is preliminary data.</text>
</comment>
<keyword evidence="1" id="KW-0472">Membrane</keyword>
<evidence type="ECO:0000313" key="3">
    <source>
        <dbReference type="Proteomes" id="UP000827092"/>
    </source>
</evidence>
<dbReference type="Proteomes" id="UP000827092">
    <property type="component" value="Unassembled WGS sequence"/>
</dbReference>
<protein>
    <submittedName>
        <fullName evidence="2">Uncharacterized protein</fullName>
    </submittedName>
</protein>
<dbReference type="EMBL" id="JAFNEN010001711">
    <property type="protein sequence ID" value="KAG8173486.1"/>
    <property type="molecule type" value="Genomic_DNA"/>
</dbReference>
<evidence type="ECO:0000313" key="2">
    <source>
        <dbReference type="EMBL" id="KAG8173486.1"/>
    </source>
</evidence>
<accession>A0AAV6TPE1</accession>
<sequence length="315" mass="35141">MRLLPETKQLYLTHLKVIFSYLSSVIFLYLRSLWLLTSIVAAFGQSEDAIRVMLDEAVCDVLGQHSDEVSSWTPPPDFSPPDGFMRSFVPGTGNREDLSIDAIRPLRVFPDTSFTTMAAQALQQFRLPTRCRATPGNSTQGGQFRRRLPRLVRRRGAFRLRDGFPQCGKRRRSVRALLQVLSSAVRGHLDSARSSVVHIYEINGQRGAPVGVIDLGLSPATSLLSAKKLAFVRCERGESLVVLIDSPDIVQVVYQQRGSYELNHYIEVYYPSAVDIEVYYPSAVDIEAFTVHGYLAVANASVCDVIRLDEGVSLF</sequence>
<gene>
    <name evidence="2" type="ORF">JTE90_024126</name>
</gene>
<reference evidence="2 3" key="1">
    <citation type="journal article" date="2022" name="Nat. Ecol. Evol.">
        <title>A masculinizing supergene underlies an exaggerated male reproductive morph in a spider.</title>
        <authorList>
            <person name="Hendrickx F."/>
            <person name="De Corte Z."/>
            <person name="Sonet G."/>
            <person name="Van Belleghem S.M."/>
            <person name="Kostlbacher S."/>
            <person name="Vangestel C."/>
        </authorList>
    </citation>
    <scope>NUCLEOTIDE SEQUENCE [LARGE SCALE GENOMIC DNA]</scope>
    <source>
        <strain evidence="2">W744_W776</strain>
    </source>
</reference>
<keyword evidence="1" id="KW-1133">Transmembrane helix</keyword>
<proteinExistence type="predicted"/>
<keyword evidence="3" id="KW-1185">Reference proteome</keyword>
<evidence type="ECO:0000256" key="1">
    <source>
        <dbReference type="SAM" id="Phobius"/>
    </source>
</evidence>
<name>A0AAV6TPE1_9ARAC</name>
<keyword evidence="1" id="KW-0812">Transmembrane</keyword>
<organism evidence="2 3">
    <name type="scientific">Oedothorax gibbosus</name>
    <dbReference type="NCBI Taxonomy" id="931172"/>
    <lineage>
        <taxon>Eukaryota</taxon>
        <taxon>Metazoa</taxon>
        <taxon>Ecdysozoa</taxon>
        <taxon>Arthropoda</taxon>
        <taxon>Chelicerata</taxon>
        <taxon>Arachnida</taxon>
        <taxon>Araneae</taxon>
        <taxon>Araneomorphae</taxon>
        <taxon>Entelegynae</taxon>
        <taxon>Araneoidea</taxon>
        <taxon>Linyphiidae</taxon>
        <taxon>Erigoninae</taxon>
        <taxon>Oedothorax</taxon>
    </lineage>
</organism>
<dbReference type="AlphaFoldDB" id="A0AAV6TPE1"/>